<geneLocation type="plasmid" evidence="2 3">
    <name>pHGLR1</name>
</geneLocation>
<sequence length="384" mass="43216">MTDASLPVTQSAVKSFAERYMRSLGCTIEQRGDTWDVSVPEGADTQSLPDEFTVVCGTESDSPEENTELLHPESRLLHELLDEAVRRTPTGRIDLTAESTEIELPKWLRGGDVEVRNAEFAPYYDRSALVVLFRVSIETVSEYQREFLRVVALDARSGESLEGLERNFLRITSFTGDSPSGGQPSLGRENVRNLVDEGQRRVVDRVQGLIDEVHEEASRAADAEVEEFRQMQQQRIRELEERRESLSSKLDESRATIDASEQVERVEALKQRKQIKGELEELTTELSDLRRRRDQGFPERQKEIRQRHALDVKVSPLTATQVEYERGEIEIELGEEDVIQALTVGYGIGVGVTDSVQCTACGRELTQQNPLVSIIGGVNCDACY</sequence>
<feature type="coiled-coil region" evidence="1">
    <location>
        <begin position="214"/>
        <end position="292"/>
    </location>
</feature>
<accession>A0A871BKM6</accession>
<dbReference type="GeneID" id="59461134"/>
<reference evidence="2" key="1">
    <citation type="journal article" date="2021" name="Front. Microbiol.">
        <title>Cellular and Genomic Properties of Haloferax gibbonsii LR2-5, the Host of Euryarchaeal Virus HFTV1.</title>
        <authorList>
            <person name="Tittes C."/>
            <person name="Schwarzer S."/>
            <person name="Pfeiffer F."/>
            <person name="Dyall-Smith M."/>
            <person name="Rodriguez-Franco M."/>
            <person name="Oksanen H.M."/>
            <person name="Quax T.E.F."/>
        </authorList>
    </citation>
    <scope>NUCLEOTIDE SEQUENCE</scope>
    <source>
        <strain evidence="2">LR2-5</strain>
    </source>
</reference>
<dbReference type="RefSeq" id="WP_193493619.1">
    <property type="nucleotide sequence ID" value="NZ_CP063206.1"/>
</dbReference>
<dbReference type="AlphaFoldDB" id="A0A871BKM6"/>
<dbReference type="EMBL" id="CP063206">
    <property type="protein sequence ID" value="QOS13608.1"/>
    <property type="molecule type" value="Genomic_DNA"/>
</dbReference>
<keyword evidence="1" id="KW-0175">Coiled coil</keyword>
<gene>
    <name evidence="2" type="ORF">HfgLR_21985</name>
</gene>
<evidence type="ECO:0000313" key="2">
    <source>
        <dbReference type="EMBL" id="QOS13608.1"/>
    </source>
</evidence>
<organism evidence="2 3">
    <name type="scientific">Haloferax gibbonsii</name>
    <dbReference type="NCBI Taxonomy" id="35746"/>
    <lineage>
        <taxon>Archaea</taxon>
        <taxon>Methanobacteriati</taxon>
        <taxon>Methanobacteriota</taxon>
        <taxon>Stenosarchaea group</taxon>
        <taxon>Halobacteria</taxon>
        <taxon>Halobacteriales</taxon>
        <taxon>Haloferacaceae</taxon>
        <taxon>Haloferax</taxon>
    </lineage>
</organism>
<dbReference type="Proteomes" id="UP000663064">
    <property type="component" value="Plasmid pHGLR1"/>
</dbReference>
<name>A0A871BKM6_HALGI</name>
<proteinExistence type="predicted"/>
<evidence type="ECO:0000313" key="3">
    <source>
        <dbReference type="Proteomes" id="UP000663064"/>
    </source>
</evidence>
<evidence type="ECO:0000256" key="1">
    <source>
        <dbReference type="SAM" id="Coils"/>
    </source>
</evidence>
<keyword evidence="2" id="KW-0614">Plasmid</keyword>
<protein>
    <submittedName>
        <fullName evidence="2">Uncharacterized protein</fullName>
    </submittedName>
</protein>